<dbReference type="InterPro" id="IPR036163">
    <property type="entry name" value="HMA_dom_sf"/>
</dbReference>
<protein>
    <recommendedName>
        <fullName evidence="1">HMA domain-containing protein</fullName>
    </recommendedName>
</protein>
<name>A0A382QQQ2_9ZZZZ</name>
<sequence length="109" mass="12272">MKKYILLLSLTAFVFAGDKTSNFKVKGMTCKYGCSTRVKSALKDVKGVSLCDVNFETGTATVTYNDETIVGEDILKILSEKTDFDISIEEKQKEKKSPIKEFFSKFFKS</sequence>
<dbReference type="Pfam" id="PF00403">
    <property type="entry name" value="HMA"/>
    <property type="match status" value="1"/>
</dbReference>
<gene>
    <name evidence="2" type="ORF">METZ01_LOCUS339976</name>
</gene>
<dbReference type="PROSITE" id="PS50846">
    <property type="entry name" value="HMA_2"/>
    <property type="match status" value="1"/>
</dbReference>
<dbReference type="InterPro" id="IPR006121">
    <property type="entry name" value="HMA_dom"/>
</dbReference>
<accession>A0A382QQQ2</accession>
<proteinExistence type="predicted"/>
<dbReference type="GO" id="GO:0046872">
    <property type="term" value="F:metal ion binding"/>
    <property type="evidence" value="ECO:0007669"/>
    <property type="project" value="InterPro"/>
</dbReference>
<dbReference type="EMBL" id="UINC01115818">
    <property type="protein sequence ID" value="SVC87122.1"/>
    <property type="molecule type" value="Genomic_DNA"/>
</dbReference>
<feature type="domain" description="HMA" evidence="1">
    <location>
        <begin position="19"/>
        <end position="87"/>
    </location>
</feature>
<reference evidence="2" key="1">
    <citation type="submission" date="2018-05" db="EMBL/GenBank/DDBJ databases">
        <authorList>
            <person name="Lanie J.A."/>
            <person name="Ng W.-L."/>
            <person name="Kazmierczak K.M."/>
            <person name="Andrzejewski T.M."/>
            <person name="Davidsen T.M."/>
            <person name="Wayne K.J."/>
            <person name="Tettelin H."/>
            <person name="Glass J.I."/>
            <person name="Rusch D."/>
            <person name="Podicherti R."/>
            <person name="Tsui H.-C.T."/>
            <person name="Winkler M.E."/>
        </authorList>
    </citation>
    <scope>NUCLEOTIDE SEQUENCE</scope>
</reference>
<dbReference type="Gene3D" id="3.30.70.100">
    <property type="match status" value="1"/>
</dbReference>
<organism evidence="2">
    <name type="scientific">marine metagenome</name>
    <dbReference type="NCBI Taxonomy" id="408172"/>
    <lineage>
        <taxon>unclassified sequences</taxon>
        <taxon>metagenomes</taxon>
        <taxon>ecological metagenomes</taxon>
    </lineage>
</organism>
<dbReference type="CDD" id="cd00371">
    <property type="entry name" value="HMA"/>
    <property type="match status" value="1"/>
</dbReference>
<dbReference type="SUPFAM" id="SSF55008">
    <property type="entry name" value="HMA, heavy metal-associated domain"/>
    <property type="match status" value="1"/>
</dbReference>
<evidence type="ECO:0000259" key="1">
    <source>
        <dbReference type="PROSITE" id="PS50846"/>
    </source>
</evidence>
<evidence type="ECO:0000313" key="2">
    <source>
        <dbReference type="EMBL" id="SVC87122.1"/>
    </source>
</evidence>
<dbReference type="AlphaFoldDB" id="A0A382QQQ2"/>